<protein>
    <submittedName>
        <fullName evidence="3">Uncharacterized protein</fullName>
    </submittedName>
</protein>
<sequence length="331" mass="36539">MSNSTVHVFPAPIGGVPFPHDFAPALIFTILYAIISPIGIWRMVDKRSRTLAILGNVIICIERVADFAIRAAEAEKPSIRTTQFFVSWLQSAYAMGYLSTTTEVTNLARLFLSSTTEGTCPPPIKPPPFDRQFSRTDSEEQPLTASGPIEDASSSYSALPAIEQEGFEDQPRLRVVLKRIGWFILALRILALLAAVGSGAIYYNGLQSIIMAFVIYQTRYASAVLTLLIQVICLGLLLWSLIMRSKRTPRGPAYFVCGMIIIIMIPTIYRLAVMNNWTISLTSTLPGSLNGPAAKALFYTFHIAPEWVVSTMLVAVNIKEMYNLAGGWKSH</sequence>
<feature type="transmembrane region" description="Helical" evidence="2">
    <location>
        <begin position="223"/>
        <end position="242"/>
    </location>
</feature>
<evidence type="ECO:0000256" key="2">
    <source>
        <dbReference type="SAM" id="Phobius"/>
    </source>
</evidence>
<comment type="caution">
    <text evidence="3">The sequence shown here is derived from an EMBL/GenBank/DDBJ whole genome shotgun (WGS) entry which is preliminary data.</text>
</comment>
<feature type="region of interest" description="Disordered" evidence="1">
    <location>
        <begin position="123"/>
        <end position="152"/>
    </location>
</feature>
<evidence type="ECO:0000256" key="1">
    <source>
        <dbReference type="SAM" id="MobiDB-lite"/>
    </source>
</evidence>
<feature type="transmembrane region" description="Helical" evidence="2">
    <location>
        <begin position="293"/>
        <end position="316"/>
    </location>
</feature>
<accession>A0A4Y9XRE0</accession>
<feature type="transmembrane region" description="Helical" evidence="2">
    <location>
        <begin position="180"/>
        <end position="203"/>
    </location>
</feature>
<dbReference type="EMBL" id="SEKV01000942">
    <property type="protein sequence ID" value="TFY52646.1"/>
    <property type="molecule type" value="Genomic_DNA"/>
</dbReference>
<dbReference type="Proteomes" id="UP000298390">
    <property type="component" value="Unassembled WGS sequence"/>
</dbReference>
<gene>
    <name evidence="3" type="ORF">EVJ58_g9896</name>
</gene>
<keyword evidence="2" id="KW-1133">Transmembrane helix</keyword>
<feature type="transmembrane region" description="Helical" evidence="2">
    <location>
        <begin position="254"/>
        <end position="273"/>
    </location>
</feature>
<name>A0A4Y9XRE0_9APHY</name>
<reference evidence="3 4" key="1">
    <citation type="submission" date="2019-01" db="EMBL/GenBank/DDBJ databases">
        <title>Genome sequencing of the rare red list fungi Fomitopsis rosea.</title>
        <authorList>
            <person name="Buettner E."/>
            <person name="Kellner H."/>
        </authorList>
    </citation>
    <scope>NUCLEOTIDE SEQUENCE [LARGE SCALE GENOMIC DNA]</scope>
    <source>
        <strain evidence="3 4">DSM 105464</strain>
    </source>
</reference>
<feature type="transmembrane region" description="Helical" evidence="2">
    <location>
        <begin position="22"/>
        <end position="41"/>
    </location>
</feature>
<evidence type="ECO:0000313" key="4">
    <source>
        <dbReference type="Proteomes" id="UP000298390"/>
    </source>
</evidence>
<proteinExistence type="predicted"/>
<keyword evidence="2" id="KW-0472">Membrane</keyword>
<keyword evidence="2" id="KW-0812">Transmembrane</keyword>
<organism evidence="3 4">
    <name type="scientific">Rhodofomes roseus</name>
    <dbReference type="NCBI Taxonomy" id="34475"/>
    <lineage>
        <taxon>Eukaryota</taxon>
        <taxon>Fungi</taxon>
        <taxon>Dikarya</taxon>
        <taxon>Basidiomycota</taxon>
        <taxon>Agaricomycotina</taxon>
        <taxon>Agaricomycetes</taxon>
        <taxon>Polyporales</taxon>
        <taxon>Rhodofomes</taxon>
    </lineage>
</organism>
<evidence type="ECO:0000313" key="3">
    <source>
        <dbReference type="EMBL" id="TFY52646.1"/>
    </source>
</evidence>
<dbReference type="AlphaFoldDB" id="A0A4Y9XRE0"/>